<dbReference type="EMBL" id="CP013189">
    <property type="protein sequence ID" value="ALO44875.1"/>
    <property type="molecule type" value="Genomic_DNA"/>
</dbReference>
<organism evidence="1 2">
    <name type="scientific">Pseudohongiella spirulinae</name>
    <dbReference type="NCBI Taxonomy" id="1249552"/>
    <lineage>
        <taxon>Bacteria</taxon>
        <taxon>Pseudomonadati</taxon>
        <taxon>Pseudomonadota</taxon>
        <taxon>Gammaproteobacteria</taxon>
        <taxon>Pseudomonadales</taxon>
        <taxon>Pseudohongiellaceae</taxon>
        <taxon>Pseudohongiella</taxon>
    </lineage>
</organism>
<dbReference type="AlphaFoldDB" id="A0A0S2K971"/>
<evidence type="ECO:0000313" key="2">
    <source>
        <dbReference type="Proteomes" id="UP000065641"/>
    </source>
</evidence>
<accession>A0A0S2K971</accession>
<protein>
    <submittedName>
        <fullName evidence="1">Uncharacterized protein</fullName>
    </submittedName>
</protein>
<sequence length="223" mass="26259">MPSWDSEFAFLKDRYENGGDLQSQLNPVFYAAGYFLASSEIFKNLDYAMTINRQLERLRRKKSQDGELMASLHLLFSRFYKHTIDDTAIVSAFENYAKGMLLKRRFIPHVITSPKEWREEQQQSPIHFLKYRAAIRKGVKIKLSDKTLAVSTLTKDSYLNKIGYSQSHKLALDEIIASRNRMHFMGITGYSLKGHFFQHIVYLHSLIKKQTNRRFPYLFLNRY</sequence>
<gene>
    <name evidence="1" type="ORF">PS2015_181</name>
</gene>
<dbReference type="KEGG" id="pspi:PS2015_181"/>
<name>A0A0S2K971_9GAMM</name>
<keyword evidence="2" id="KW-1185">Reference proteome</keyword>
<reference evidence="1 2" key="1">
    <citation type="submission" date="2015-11" db="EMBL/GenBank/DDBJ databases">
        <authorList>
            <person name="Zhang Y."/>
            <person name="Guo Z."/>
        </authorList>
    </citation>
    <scope>NUCLEOTIDE SEQUENCE [LARGE SCALE GENOMIC DNA]</scope>
    <source>
        <strain evidence="1 2">KCTC 32221</strain>
    </source>
</reference>
<dbReference type="Proteomes" id="UP000065641">
    <property type="component" value="Chromosome"/>
</dbReference>
<evidence type="ECO:0000313" key="1">
    <source>
        <dbReference type="EMBL" id="ALO44875.1"/>
    </source>
</evidence>
<proteinExistence type="predicted"/>
<dbReference type="RefSeq" id="WP_058020396.1">
    <property type="nucleotide sequence ID" value="NZ_CP013189.1"/>
</dbReference>